<reference evidence="1" key="1">
    <citation type="submission" date="2020-01" db="EMBL/GenBank/DDBJ databases">
        <authorList>
            <consortium name="DOE Joint Genome Institute"/>
            <person name="Haridas S."/>
            <person name="Albert R."/>
            <person name="Binder M."/>
            <person name="Bloem J."/>
            <person name="Labutti K."/>
            <person name="Salamov A."/>
            <person name="Andreopoulos B."/>
            <person name="Baker S.E."/>
            <person name="Barry K."/>
            <person name="Bills G."/>
            <person name="Bluhm B.H."/>
            <person name="Cannon C."/>
            <person name="Castanera R."/>
            <person name="Culley D.E."/>
            <person name="Daum C."/>
            <person name="Ezra D."/>
            <person name="Gonzalez J.B."/>
            <person name="Henrissat B."/>
            <person name="Kuo A."/>
            <person name="Liang C."/>
            <person name="Lipzen A."/>
            <person name="Lutzoni F."/>
            <person name="Magnuson J."/>
            <person name="Mondo S."/>
            <person name="Nolan M."/>
            <person name="Ohm R."/>
            <person name="Pangilinan J."/>
            <person name="Park H.-J."/>
            <person name="Ramirez L."/>
            <person name="Alfaro M."/>
            <person name="Sun H."/>
            <person name="Tritt A."/>
            <person name="Yoshinaga Y."/>
            <person name="Zwiers L.-H."/>
            <person name="Turgeon B.G."/>
            <person name="Goodwin S.B."/>
            <person name="Spatafora J.W."/>
            <person name="Crous P.W."/>
            <person name="Grigoriev I.V."/>
        </authorList>
    </citation>
    <scope>NUCLEOTIDE SEQUENCE</scope>
    <source>
        <strain evidence="1">IPT5</strain>
    </source>
</reference>
<dbReference type="EMBL" id="MU006290">
    <property type="protein sequence ID" value="KAF2855703.1"/>
    <property type="molecule type" value="Genomic_DNA"/>
</dbReference>
<gene>
    <name evidence="1" type="ORF">T440DRAFT_464093</name>
</gene>
<evidence type="ECO:0000313" key="1">
    <source>
        <dbReference type="EMBL" id="KAF2855703.1"/>
    </source>
</evidence>
<evidence type="ECO:0000313" key="2">
    <source>
        <dbReference type="Proteomes" id="UP000799423"/>
    </source>
</evidence>
<dbReference type="Proteomes" id="UP000799423">
    <property type="component" value="Unassembled WGS sequence"/>
</dbReference>
<protein>
    <submittedName>
        <fullName evidence="1">Uncharacterized protein</fullName>
    </submittedName>
</protein>
<keyword evidence="2" id="KW-1185">Reference proteome</keyword>
<dbReference type="AlphaFoldDB" id="A0A6A7BK02"/>
<sequence>MHLIHTLVEILVSHSPPPSLRIEPPPSPSSLITKGYIYLVLPYTSYIPPHAPIYTYIPELL</sequence>
<name>A0A6A7BK02_9PLEO</name>
<organism evidence="1 2">
    <name type="scientific">Plenodomus tracheiphilus IPT5</name>
    <dbReference type="NCBI Taxonomy" id="1408161"/>
    <lineage>
        <taxon>Eukaryota</taxon>
        <taxon>Fungi</taxon>
        <taxon>Dikarya</taxon>
        <taxon>Ascomycota</taxon>
        <taxon>Pezizomycotina</taxon>
        <taxon>Dothideomycetes</taxon>
        <taxon>Pleosporomycetidae</taxon>
        <taxon>Pleosporales</taxon>
        <taxon>Pleosporineae</taxon>
        <taxon>Leptosphaeriaceae</taxon>
        <taxon>Plenodomus</taxon>
    </lineage>
</organism>
<accession>A0A6A7BK02</accession>
<proteinExistence type="predicted"/>